<dbReference type="Gene3D" id="6.10.10.120">
    <property type="entry name" value="Antitoxin ParD1-like"/>
    <property type="match status" value="1"/>
</dbReference>
<dbReference type="OrthoDB" id="9815501at2"/>
<evidence type="ECO:0000256" key="1">
    <source>
        <dbReference type="ARBA" id="ARBA00008580"/>
    </source>
</evidence>
<proteinExistence type="inferred from homology"/>
<organism evidence="3 4">
    <name type="scientific">Asticcacaulis excentricus</name>
    <dbReference type="NCBI Taxonomy" id="78587"/>
    <lineage>
        <taxon>Bacteria</taxon>
        <taxon>Pseudomonadati</taxon>
        <taxon>Pseudomonadota</taxon>
        <taxon>Alphaproteobacteria</taxon>
        <taxon>Caulobacterales</taxon>
        <taxon>Caulobacteraceae</taxon>
        <taxon>Asticcacaulis</taxon>
    </lineage>
</organism>
<name>A0A3G9G4Q3_9CAUL</name>
<sequence>MSGSVNLGPHLEEVVSHLIASGRYGSRSEILREGVRMLEARENESLRLNDALTRGVSDVEAGRVTDIEEVRARLLSKYASDT</sequence>
<dbReference type="PANTHER" id="PTHR36582">
    <property type="entry name" value="ANTITOXIN PARD"/>
    <property type="match status" value="1"/>
</dbReference>
<evidence type="ECO:0000256" key="2">
    <source>
        <dbReference type="ARBA" id="ARBA00022649"/>
    </source>
</evidence>
<dbReference type="SUPFAM" id="SSF47598">
    <property type="entry name" value="Ribbon-helix-helix"/>
    <property type="match status" value="1"/>
</dbReference>
<dbReference type="Proteomes" id="UP000278756">
    <property type="component" value="Chromosome 2"/>
</dbReference>
<evidence type="ECO:0008006" key="5">
    <source>
        <dbReference type="Google" id="ProtNLM"/>
    </source>
</evidence>
<reference evidence="4" key="1">
    <citation type="journal article" date="2017" name="Biotechnol. Biofuels">
        <title>Evaluation of environmental bacterial communities as a factor affecting the growth of duckweed Lemna minor.</title>
        <authorList>
            <person name="Ishizawa H."/>
            <person name="Kuroda M."/>
            <person name="Morikawa M."/>
            <person name="Ike M."/>
        </authorList>
    </citation>
    <scope>NUCLEOTIDE SEQUENCE [LARGE SCALE GENOMIC DNA]</scope>
    <source>
        <strain evidence="4">M6</strain>
    </source>
</reference>
<dbReference type="GO" id="GO:0006355">
    <property type="term" value="P:regulation of DNA-templated transcription"/>
    <property type="evidence" value="ECO:0007669"/>
    <property type="project" value="InterPro"/>
</dbReference>
<dbReference type="Pfam" id="PF03693">
    <property type="entry name" value="ParD_antitoxin"/>
    <property type="match status" value="1"/>
</dbReference>
<accession>A0A3G9G4Q3</accession>
<gene>
    <name evidence="3" type="ORF">EM6_2954</name>
</gene>
<comment type="similarity">
    <text evidence="1">Belongs to the ParD antitoxin family.</text>
</comment>
<keyword evidence="2" id="KW-1277">Toxin-antitoxin system</keyword>
<dbReference type="InterPro" id="IPR022789">
    <property type="entry name" value="ParD"/>
</dbReference>
<reference evidence="4" key="2">
    <citation type="journal article" date="2017" name="Plant Physiol. Biochem.">
        <title>Differential oxidative and antioxidative response of duckweed Lemna minor toward plant growth promoting/inhibiting bacteria.</title>
        <authorList>
            <person name="Ishizawa H."/>
            <person name="Kuroda M."/>
            <person name="Morikawa M."/>
            <person name="Ike M."/>
        </authorList>
    </citation>
    <scope>NUCLEOTIDE SEQUENCE [LARGE SCALE GENOMIC DNA]</scope>
    <source>
        <strain evidence="4">M6</strain>
    </source>
</reference>
<dbReference type="InterPro" id="IPR010985">
    <property type="entry name" value="Ribbon_hlx_hlx"/>
</dbReference>
<evidence type="ECO:0000313" key="4">
    <source>
        <dbReference type="Proteomes" id="UP000278756"/>
    </source>
</evidence>
<dbReference type="PANTHER" id="PTHR36582:SF2">
    <property type="entry name" value="ANTITOXIN PARD"/>
    <property type="match status" value="1"/>
</dbReference>
<protein>
    <recommendedName>
        <fullName evidence="5">Type II toxin-antitoxin system ParD family antitoxin</fullName>
    </recommendedName>
</protein>
<dbReference type="EMBL" id="AP018828">
    <property type="protein sequence ID" value="BBF82322.1"/>
    <property type="molecule type" value="Genomic_DNA"/>
</dbReference>
<dbReference type="RefSeq" id="WP_126423911.1">
    <property type="nucleotide sequence ID" value="NZ_AP018828.1"/>
</dbReference>
<dbReference type="AlphaFoldDB" id="A0A3G9G4Q3"/>
<evidence type="ECO:0000313" key="3">
    <source>
        <dbReference type="EMBL" id="BBF82322.1"/>
    </source>
</evidence>
<dbReference type="NCBIfam" id="TIGR02606">
    <property type="entry name" value="antidote_CC2985"/>
    <property type="match status" value="1"/>
</dbReference>
<dbReference type="InterPro" id="IPR038296">
    <property type="entry name" value="ParD_sf"/>
</dbReference>